<organism evidence="2 3">
    <name type="scientific">Trifolium medium</name>
    <dbReference type="NCBI Taxonomy" id="97028"/>
    <lineage>
        <taxon>Eukaryota</taxon>
        <taxon>Viridiplantae</taxon>
        <taxon>Streptophyta</taxon>
        <taxon>Embryophyta</taxon>
        <taxon>Tracheophyta</taxon>
        <taxon>Spermatophyta</taxon>
        <taxon>Magnoliopsida</taxon>
        <taxon>eudicotyledons</taxon>
        <taxon>Gunneridae</taxon>
        <taxon>Pentapetalae</taxon>
        <taxon>rosids</taxon>
        <taxon>fabids</taxon>
        <taxon>Fabales</taxon>
        <taxon>Fabaceae</taxon>
        <taxon>Papilionoideae</taxon>
        <taxon>50 kb inversion clade</taxon>
        <taxon>NPAAA clade</taxon>
        <taxon>Hologalegina</taxon>
        <taxon>IRL clade</taxon>
        <taxon>Trifolieae</taxon>
        <taxon>Trifolium</taxon>
    </lineage>
</organism>
<evidence type="ECO:0000256" key="1">
    <source>
        <dbReference type="SAM" id="MobiDB-lite"/>
    </source>
</evidence>
<evidence type="ECO:0000313" key="3">
    <source>
        <dbReference type="Proteomes" id="UP000265520"/>
    </source>
</evidence>
<feature type="compositionally biased region" description="Pro residues" evidence="1">
    <location>
        <begin position="1"/>
        <end position="11"/>
    </location>
</feature>
<evidence type="ECO:0000313" key="2">
    <source>
        <dbReference type="EMBL" id="MCI25074.1"/>
    </source>
</evidence>
<feature type="region of interest" description="Disordered" evidence="1">
    <location>
        <begin position="1"/>
        <end position="60"/>
    </location>
</feature>
<proteinExistence type="predicted"/>
<comment type="caution">
    <text evidence="2">The sequence shown here is derived from an EMBL/GenBank/DDBJ whole genome shotgun (WGS) entry which is preliminary data.</text>
</comment>
<keyword evidence="3" id="KW-1185">Reference proteome</keyword>
<reference evidence="2 3" key="1">
    <citation type="journal article" date="2018" name="Front. Plant Sci.">
        <title>Red Clover (Trifolium pratense) and Zigzag Clover (T. medium) - A Picture of Genomic Similarities and Differences.</title>
        <authorList>
            <person name="Dluhosova J."/>
            <person name="Istvanek J."/>
            <person name="Nedelnik J."/>
            <person name="Repkova J."/>
        </authorList>
    </citation>
    <scope>NUCLEOTIDE SEQUENCE [LARGE SCALE GENOMIC DNA]</scope>
    <source>
        <strain evidence="3">cv. 10/8</strain>
        <tissue evidence="2">Leaf</tissue>
    </source>
</reference>
<dbReference type="AlphaFoldDB" id="A0A392QMH3"/>
<dbReference type="Proteomes" id="UP000265520">
    <property type="component" value="Unassembled WGS sequence"/>
</dbReference>
<dbReference type="EMBL" id="LXQA010145173">
    <property type="protein sequence ID" value="MCI25074.1"/>
    <property type="molecule type" value="Genomic_DNA"/>
</dbReference>
<protein>
    <submittedName>
        <fullName evidence="2">Uncharacterized protein</fullName>
    </submittedName>
</protein>
<sequence length="60" mass="6717">MEDPPPPPAPPSEASTSRLRGRSTKNPCTEIDADEEKVEQESSPDDFDEERPTSKRHIIL</sequence>
<accession>A0A392QMH3</accession>
<name>A0A392QMH3_9FABA</name>
<feature type="compositionally biased region" description="Acidic residues" evidence="1">
    <location>
        <begin position="31"/>
        <end position="49"/>
    </location>
</feature>